<reference evidence="6 7" key="2">
    <citation type="journal article" date="2010" name="J. Bacteriol.">
        <title>Genome sequence of the polysaccharide-degrading, thermophilic anaerobe Spirochaeta thermophila DSM 6192.</title>
        <authorList>
            <person name="Angelov A."/>
            <person name="Liebl S."/>
            <person name="Ballschmiter M."/>
            <person name="Bomeke M."/>
            <person name="Lehmann R."/>
            <person name="Liesegang H."/>
            <person name="Daniel R."/>
            <person name="Liebl W."/>
        </authorList>
    </citation>
    <scope>NUCLEOTIDE SEQUENCE [LARGE SCALE GENOMIC DNA]</scope>
    <source>
        <strain evidence="7">ATCC 49972 / DSM 6192 / RI 19.B1</strain>
    </source>
</reference>
<evidence type="ECO:0000256" key="1">
    <source>
        <dbReference type="ARBA" id="ARBA00009477"/>
    </source>
</evidence>
<dbReference type="KEGG" id="sta:STHERM_c20250"/>
<proteinExistence type="inferred from homology"/>
<feature type="domain" description="YknX-like C-terminal permuted SH3-like" evidence="5">
    <location>
        <begin position="379"/>
        <end position="445"/>
    </location>
</feature>
<dbReference type="AlphaFoldDB" id="E0RQI4"/>
<dbReference type="InterPro" id="IPR058647">
    <property type="entry name" value="BSH_CzcB-like"/>
</dbReference>
<dbReference type="PaxDb" id="665571-STHERM_c20250"/>
<dbReference type="Pfam" id="PF25954">
    <property type="entry name" value="Beta-barrel_RND_2"/>
    <property type="match status" value="1"/>
</dbReference>
<feature type="domain" description="CzcB-like barrel-sandwich hybrid" evidence="4">
    <location>
        <begin position="60"/>
        <end position="290"/>
    </location>
</feature>
<dbReference type="EMBL" id="CP001698">
    <property type="protein sequence ID" value="ADN02960.1"/>
    <property type="molecule type" value="Genomic_DNA"/>
</dbReference>
<dbReference type="PANTHER" id="PTHR30469">
    <property type="entry name" value="MULTIDRUG RESISTANCE PROTEIN MDTA"/>
    <property type="match status" value="1"/>
</dbReference>
<dbReference type="InterPro" id="IPR058792">
    <property type="entry name" value="Beta-barrel_RND_2"/>
</dbReference>
<feature type="coiled-coil region" evidence="2">
    <location>
        <begin position="93"/>
        <end position="200"/>
    </location>
</feature>
<evidence type="ECO:0000313" key="6">
    <source>
        <dbReference type="EMBL" id="ADN02960.1"/>
    </source>
</evidence>
<gene>
    <name evidence="6" type="ordered locus">STHERM_c20250</name>
</gene>
<dbReference type="InterPro" id="IPR058637">
    <property type="entry name" value="YknX-like_C"/>
</dbReference>
<dbReference type="Pfam" id="PF25973">
    <property type="entry name" value="BSH_CzcB"/>
    <property type="match status" value="1"/>
</dbReference>
<protein>
    <submittedName>
        <fullName evidence="6">Uncharacterized protein</fullName>
    </submittedName>
</protein>
<evidence type="ECO:0000259" key="3">
    <source>
        <dbReference type="Pfam" id="PF25954"/>
    </source>
</evidence>
<organism evidence="6 7">
    <name type="scientific">Winmispira thermophila (strain ATCC 49972 / DSM 6192 / RI 19.B1)</name>
    <name type="common">Spirochaeta thermophila</name>
    <dbReference type="NCBI Taxonomy" id="665571"/>
    <lineage>
        <taxon>Bacteria</taxon>
        <taxon>Pseudomonadati</taxon>
        <taxon>Spirochaetota</taxon>
        <taxon>Spirochaetia</taxon>
        <taxon>Winmispirales</taxon>
        <taxon>Winmispiraceae</taxon>
        <taxon>Winmispira</taxon>
    </lineage>
</organism>
<dbReference type="Gene3D" id="1.10.287.470">
    <property type="entry name" value="Helix hairpin bin"/>
    <property type="match status" value="2"/>
</dbReference>
<name>E0RQI4_WINT6</name>
<evidence type="ECO:0000256" key="2">
    <source>
        <dbReference type="SAM" id="Coils"/>
    </source>
</evidence>
<dbReference type="SUPFAM" id="SSF56954">
    <property type="entry name" value="Outer membrane efflux proteins (OEP)"/>
    <property type="match status" value="1"/>
</dbReference>
<dbReference type="Gene3D" id="2.40.30.170">
    <property type="match status" value="1"/>
</dbReference>
<dbReference type="InterPro" id="IPR006143">
    <property type="entry name" value="RND_pump_MFP"/>
</dbReference>
<accession>E0RQI4</accession>
<evidence type="ECO:0000259" key="4">
    <source>
        <dbReference type="Pfam" id="PF25973"/>
    </source>
</evidence>
<dbReference type="eggNOG" id="COG0845">
    <property type="taxonomic scope" value="Bacteria"/>
</dbReference>
<dbReference type="Pfam" id="PF25989">
    <property type="entry name" value="YknX_C"/>
    <property type="match status" value="1"/>
</dbReference>
<dbReference type="PRINTS" id="PR01490">
    <property type="entry name" value="RTXTOXIND"/>
</dbReference>
<dbReference type="NCBIfam" id="TIGR01730">
    <property type="entry name" value="RND_mfp"/>
    <property type="match status" value="1"/>
</dbReference>
<dbReference type="HOGENOM" id="CLU_018816_1_2_12"/>
<dbReference type="Proteomes" id="UP000001296">
    <property type="component" value="Chromosome"/>
</dbReference>
<evidence type="ECO:0000259" key="5">
    <source>
        <dbReference type="Pfam" id="PF25989"/>
    </source>
</evidence>
<dbReference type="RefSeq" id="WP_013314799.1">
    <property type="nucleotide sequence ID" value="NC_014484.1"/>
</dbReference>
<dbReference type="Gene3D" id="2.40.420.20">
    <property type="match status" value="1"/>
</dbReference>
<reference key="1">
    <citation type="submission" date="2009-08" db="EMBL/GenBank/DDBJ databases">
        <title>The genome sequence of Spirochaeta thermophila DSM6192.</title>
        <authorList>
            <person name="Angelov A."/>
            <person name="Mientus M."/>
            <person name="Wittenberg S."/>
            <person name="Lehmann R."/>
            <person name="Liesegang H."/>
            <person name="Daniel R."/>
            <person name="Liebl W."/>
        </authorList>
    </citation>
    <scope>NUCLEOTIDE SEQUENCE</scope>
    <source>
        <strain>DSM 6192</strain>
    </source>
</reference>
<evidence type="ECO:0000313" key="7">
    <source>
        <dbReference type="Proteomes" id="UP000001296"/>
    </source>
</evidence>
<dbReference type="PROSITE" id="PS51257">
    <property type="entry name" value="PROKAR_LIPOPROTEIN"/>
    <property type="match status" value="1"/>
</dbReference>
<dbReference type="PANTHER" id="PTHR30469:SF15">
    <property type="entry name" value="HLYD FAMILY OF SECRETION PROTEINS"/>
    <property type="match status" value="1"/>
</dbReference>
<feature type="coiled-coil region" evidence="2">
    <location>
        <begin position="224"/>
        <end position="256"/>
    </location>
</feature>
<sequence>MNRTTFLLLVGVLLSLAGCGERAPERTGSSVVPVVEVRRVHMEKVEPVITSFGTVTYTQKADVTTQVDGTLERFFKEEGERVREGEPVARLSNIQLEIRKIQAQSALKSAEAQARLAEARYRDALLQAETRFLSLEKLLVQRESLLHDIATLEKEYQDRKILFEAGGIPEDTLRDAENALLKARNELKILEKNIETASIGLRDEDILSAGFPLPTSFDERKKLLIRLNTRVEEAQVEVAKAQVEVARAEIQSVEALSDETILRSPIDGVLGTRYVEPGEYLKENTRVCTIFSSEDAWVVFSIPEKEALLLKEGLEANIHVEALDQTLTGRIDAISPFVDPKTGNVTVKARLPRFLREARPGMFARVSVKTGTTVDRILLPKEALLHEEGDKGEVFVVRNNHIFRRTLTLGVSRENKKEVLEGLNEGELVVINPSPLLREGQEVEVVEIE</sequence>
<dbReference type="SUPFAM" id="SSF111369">
    <property type="entry name" value="HlyD-like secretion proteins"/>
    <property type="match status" value="1"/>
</dbReference>
<dbReference type="Gene3D" id="2.40.50.100">
    <property type="match status" value="2"/>
</dbReference>
<dbReference type="GO" id="GO:1990281">
    <property type="term" value="C:efflux pump complex"/>
    <property type="evidence" value="ECO:0007669"/>
    <property type="project" value="TreeGrafter"/>
</dbReference>
<keyword evidence="2" id="KW-0175">Coiled coil</keyword>
<dbReference type="GO" id="GO:0015562">
    <property type="term" value="F:efflux transmembrane transporter activity"/>
    <property type="evidence" value="ECO:0007669"/>
    <property type="project" value="TreeGrafter"/>
</dbReference>
<comment type="similarity">
    <text evidence="1">Belongs to the membrane fusion protein (MFP) (TC 8.A.1) family.</text>
</comment>
<feature type="domain" description="CusB-like beta-barrel" evidence="3">
    <location>
        <begin position="297"/>
        <end position="370"/>
    </location>
</feature>